<accession>A0A1M6PEM3</accession>
<dbReference type="Proteomes" id="UP000184387">
    <property type="component" value="Unassembled WGS sequence"/>
</dbReference>
<dbReference type="InterPro" id="IPR028976">
    <property type="entry name" value="CheC-like_sf"/>
</dbReference>
<dbReference type="OrthoDB" id="274823at2"/>
<reference evidence="4 5" key="1">
    <citation type="submission" date="2016-11" db="EMBL/GenBank/DDBJ databases">
        <authorList>
            <person name="Jaros S."/>
            <person name="Januszkiewicz K."/>
            <person name="Wedrychowicz H."/>
        </authorList>
    </citation>
    <scope>NUCLEOTIDE SEQUENCE [LARGE SCALE GENOMIC DNA]</scope>
    <source>
        <strain evidence="4 5">DSM 14916</strain>
    </source>
</reference>
<keyword evidence="5" id="KW-1185">Reference proteome</keyword>
<dbReference type="InterPro" id="IPR050992">
    <property type="entry name" value="CheZ_family_phosphatases"/>
</dbReference>
<dbReference type="AlphaFoldDB" id="A0A1M6PEM3"/>
<evidence type="ECO:0000256" key="2">
    <source>
        <dbReference type="ARBA" id="ARBA00022801"/>
    </source>
</evidence>
<dbReference type="Pfam" id="PF13690">
    <property type="entry name" value="CheX"/>
    <property type="match status" value="1"/>
</dbReference>
<proteinExistence type="predicted"/>
<evidence type="ECO:0000313" key="5">
    <source>
        <dbReference type="Proteomes" id="UP000184387"/>
    </source>
</evidence>
<feature type="domain" description="Chemotaxis phosphatase CheX-like" evidence="3">
    <location>
        <begin position="67"/>
        <end position="150"/>
    </location>
</feature>
<dbReference type="GO" id="GO:0006935">
    <property type="term" value="P:chemotaxis"/>
    <property type="evidence" value="ECO:0007669"/>
    <property type="project" value="UniProtKB-KW"/>
</dbReference>
<sequence length="214" mass="23074">MPDIVLNELERDALTELVNIGVSRAAASLRKMVGGEVLLSVPSIEVIGHGRAATLIREREGGELVAVWQDFAGAFRGRALLIFPQANSLELVRAVVGEAMPAEEVADMEQEALAETGNVILNSCLATMANMLQGSLTMSLPQVMRGHGGELLGTSELSPEEGLVLFLYINFSVRDRSIRGYIAMVMDLPSLGALKQLVGDFIDRVMRDEVEHGA</sequence>
<gene>
    <name evidence="4" type="ORF">SAMN02745194_04082</name>
</gene>
<protein>
    <submittedName>
        <fullName evidence="4">Chemotaxis protein CheC</fullName>
    </submittedName>
</protein>
<evidence type="ECO:0000259" key="3">
    <source>
        <dbReference type="Pfam" id="PF13690"/>
    </source>
</evidence>
<dbReference type="InterPro" id="IPR028051">
    <property type="entry name" value="CheX-like_dom"/>
</dbReference>
<keyword evidence="2" id="KW-0378">Hydrolase</keyword>
<evidence type="ECO:0000256" key="1">
    <source>
        <dbReference type="ARBA" id="ARBA00022500"/>
    </source>
</evidence>
<name>A0A1M6PEM3_9PROT</name>
<dbReference type="SUPFAM" id="SSF103039">
    <property type="entry name" value="CheC-like"/>
    <property type="match status" value="1"/>
</dbReference>
<dbReference type="PANTHER" id="PTHR43693">
    <property type="entry name" value="PROTEIN PHOSPHATASE CHEZ"/>
    <property type="match status" value="1"/>
</dbReference>
<dbReference type="RefSeq" id="WP_073138167.1">
    <property type="nucleotide sequence ID" value="NZ_FQZF01000030.1"/>
</dbReference>
<organism evidence="4 5">
    <name type="scientific">Muricoccus roseus</name>
    <dbReference type="NCBI Taxonomy" id="198092"/>
    <lineage>
        <taxon>Bacteria</taxon>
        <taxon>Pseudomonadati</taxon>
        <taxon>Pseudomonadota</taxon>
        <taxon>Alphaproteobacteria</taxon>
        <taxon>Acetobacterales</taxon>
        <taxon>Roseomonadaceae</taxon>
        <taxon>Muricoccus</taxon>
    </lineage>
</organism>
<keyword evidence="1" id="KW-0145">Chemotaxis</keyword>
<dbReference type="CDD" id="cd17910">
    <property type="entry name" value="CheC_ClassII"/>
    <property type="match status" value="1"/>
</dbReference>
<dbReference type="Gene3D" id="3.40.1550.10">
    <property type="entry name" value="CheC-like"/>
    <property type="match status" value="1"/>
</dbReference>
<dbReference type="GO" id="GO:0016787">
    <property type="term" value="F:hydrolase activity"/>
    <property type="evidence" value="ECO:0007669"/>
    <property type="project" value="UniProtKB-KW"/>
</dbReference>
<dbReference type="STRING" id="198092.SAMN02745194_04082"/>
<evidence type="ECO:0000313" key="4">
    <source>
        <dbReference type="EMBL" id="SHK06408.1"/>
    </source>
</evidence>
<dbReference type="EMBL" id="FQZF01000030">
    <property type="protein sequence ID" value="SHK06408.1"/>
    <property type="molecule type" value="Genomic_DNA"/>
</dbReference>
<dbReference type="PANTHER" id="PTHR43693:SF1">
    <property type="entry name" value="PROTEIN PHOSPHATASE CHEZ"/>
    <property type="match status" value="1"/>
</dbReference>